<proteinExistence type="predicted"/>
<dbReference type="Proteomes" id="UP000095287">
    <property type="component" value="Unplaced"/>
</dbReference>
<evidence type="ECO:0000313" key="1">
    <source>
        <dbReference type="Proteomes" id="UP000095287"/>
    </source>
</evidence>
<organism evidence="1 2">
    <name type="scientific">Steinernema glaseri</name>
    <dbReference type="NCBI Taxonomy" id="37863"/>
    <lineage>
        <taxon>Eukaryota</taxon>
        <taxon>Metazoa</taxon>
        <taxon>Ecdysozoa</taxon>
        <taxon>Nematoda</taxon>
        <taxon>Chromadorea</taxon>
        <taxon>Rhabditida</taxon>
        <taxon>Tylenchina</taxon>
        <taxon>Panagrolaimomorpha</taxon>
        <taxon>Strongyloidoidea</taxon>
        <taxon>Steinernematidae</taxon>
        <taxon>Steinernema</taxon>
    </lineage>
</organism>
<accession>A0A1I7Z501</accession>
<reference evidence="2" key="1">
    <citation type="submission" date="2016-11" db="UniProtKB">
        <authorList>
            <consortium name="WormBaseParasite"/>
        </authorList>
    </citation>
    <scope>IDENTIFICATION</scope>
</reference>
<dbReference type="WBParaSite" id="L893_g22979.t1">
    <property type="protein sequence ID" value="L893_g22979.t1"/>
    <property type="gene ID" value="L893_g22979"/>
</dbReference>
<evidence type="ECO:0000313" key="2">
    <source>
        <dbReference type="WBParaSite" id="L893_g22979.t1"/>
    </source>
</evidence>
<sequence>MDWKTNKADAGPFALINAQMHPSGPLAREPCSQDTRSILLSHISDDQIADVYGALISIMFTRRSMADVSHSLAASAVLFAPDGAHMACTPTEIQFSVGFVHF</sequence>
<dbReference type="AlphaFoldDB" id="A0A1I7Z501"/>
<keyword evidence="1" id="KW-1185">Reference proteome</keyword>
<name>A0A1I7Z501_9BILA</name>
<protein>
    <submittedName>
        <fullName evidence="2">Uncharacterized protein</fullName>
    </submittedName>
</protein>